<evidence type="ECO:0000256" key="1">
    <source>
        <dbReference type="ARBA" id="ARBA00004123"/>
    </source>
</evidence>
<dbReference type="PANTHER" id="PTHR31221">
    <property type="entry name" value="WRKY TRANSCRIPTION FACTOR PROTEIN 1-RELATED"/>
    <property type="match status" value="1"/>
</dbReference>
<gene>
    <name evidence="8" type="ORF">ZIOFF_011094</name>
</gene>
<feature type="domain" description="WRKY" evidence="7">
    <location>
        <begin position="115"/>
        <end position="180"/>
    </location>
</feature>
<sequence>MAGGVHGEWENGQFMFHDELSALIYQNPAHGGAASPEQCFSSPLARFSPFGSNYRVSGDSAAFGVENAGNYLYNSKQPVVVSGGGGGTMTQHSNKAKEKGAKRQREPRYAFVTQSEVDHLEDGYRWRKYGQKAVKNSPFPRSYYRCTSQKCPVKKRVERSHQDPTVVITTYEGKHTHHCPTTLRGGAHLFAPPLAPATTSFLAMQQLSQLGSNSALLQGTSTSPSLYLANLPPSLQHLQCSTDYDLLQDLLPNSLFHGNIQHDM</sequence>
<evidence type="ECO:0000313" key="9">
    <source>
        <dbReference type="Proteomes" id="UP000734854"/>
    </source>
</evidence>
<evidence type="ECO:0000313" key="8">
    <source>
        <dbReference type="EMBL" id="KAG6528902.1"/>
    </source>
</evidence>
<organism evidence="8 9">
    <name type="scientific">Zingiber officinale</name>
    <name type="common">Ginger</name>
    <name type="synonym">Amomum zingiber</name>
    <dbReference type="NCBI Taxonomy" id="94328"/>
    <lineage>
        <taxon>Eukaryota</taxon>
        <taxon>Viridiplantae</taxon>
        <taxon>Streptophyta</taxon>
        <taxon>Embryophyta</taxon>
        <taxon>Tracheophyta</taxon>
        <taxon>Spermatophyta</taxon>
        <taxon>Magnoliopsida</taxon>
        <taxon>Liliopsida</taxon>
        <taxon>Zingiberales</taxon>
        <taxon>Zingiberaceae</taxon>
        <taxon>Zingiber</taxon>
    </lineage>
</organism>
<name>A0A8J5LZ55_ZINOF</name>
<dbReference type="InterPro" id="IPR044810">
    <property type="entry name" value="WRKY_plant"/>
</dbReference>
<feature type="region of interest" description="Disordered" evidence="6">
    <location>
        <begin position="85"/>
        <end position="106"/>
    </location>
</feature>
<dbReference type="Pfam" id="PF03106">
    <property type="entry name" value="WRKY"/>
    <property type="match status" value="1"/>
</dbReference>
<evidence type="ECO:0000256" key="6">
    <source>
        <dbReference type="SAM" id="MobiDB-lite"/>
    </source>
</evidence>
<keyword evidence="2" id="KW-0805">Transcription regulation</keyword>
<evidence type="ECO:0000256" key="4">
    <source>
        <dbReference type="ARBA" id="ARBA00023163"/>
    </source>
</evidence>
<accession>A0A8J5LZ55</accession>
<dbReference type="GO" id="GO:0005634">
    <property type="term" value="C:nucleus"/>
    <property type="evidence" value="ECO:0007669"/>
    <property type="project" value="UniProtKB-SubCell"/>
</dbReference>
<dbReference type="Gene3D" id="2.20.25.80">
    <property type="entry name" value="WRKY domain"/>
    <property type="match status" value="1"/>
</dbReference>
<dbReference type="GO" id="GO:0043565">
    <property type="term" value="F:sequence-specific DNA binding"/>
    <property type="evidence" value="ECO:0007669"/>
    <property type="project" value="InterPro"/>
</dbReference>
<feature type="compositionally biased region" description="Basic and acidic residues" evidence="6">
    <location>
        <begin position="95"/>
        <end position="106"/>
    </location>
</feature>
<reference evidence="8 9" key="1">
    <citation type="submission" date="2020-08" db="EMBL/GenBank/DDBJ databases">
        <title>Plant Genome Project.</title>
        <authorList>
            <person name="Zhang R.-G."/>
        </authorList>
    </citation>
    <scope>NUCLEOTIDE SEQUENCE [LARGE SCALE GENOMIC DNA]</scope>
    <source>
        <tissue evidence="8">Rhizome</tissue>
    </source>
</reference>
<dbReference type="InterPro" id="IPR003657">
    <property type="entry name" value="WRKY_dom"/>
</dbReference>
<evidence type="ECO:0000256" key="3">
    <source>
        <dbReference type="ARBA" id="ARBA00023125"/>
    </source>
</evidence>
<protein>
    <recommendedName>
        <fullName evidence="7">WRKY domain-containing protein</fullName>
    </recommendedName>
</protein>
<keyword evidence="5" id="KW-0539">Nucleus</keyword>
<dbReference type="FunFam" id="2.20.25.80:FF:000003">
    <property type="entry name" value="WRKY transcription factor 57"/>
    <property type="match status" value="1"/>
</dbReference>
<dbReference type="PANTHER" id="PTHR31221:SF334">
    <property type="entry name" value="WRKY TRANSCRIPTION FACTOR 57-RELATED"/>
    <property type="match status" value="1"/>
</dbReference>
<dbReference type="EMBL" id="JACMSC010000003">
    <property type="protein sequence ID" value="KAG6528902.1"/>
    <property type="molecule type" value="Genomic_DNA"/>
</dbReference>
<comment type="subcellular location">
    <subcellularLocation>
        <location evidence="1">Nucleus</location>
    </subcellularLocation>
</comment>
<dbReference type="SUPFAM" id="SSF118290">
    <property type="entry name" value="WRKY DNA-binding domain"/>
    <property type="match status" value="1"/>
</dbReference>
<proteinExistence type="predicted"/>
<evidence type="ECO:0000256" key="5">
    <source>
        <dbReference type="ARBA" id="ARBA00023242"/>
    </source>
</evidence>
<dbReference type="InterPro" id="IPR036576">
    <property type="entry name" value="WRKY_dom_sf"/>
</dbReference>
<evidence type="ECO:0000256" key="2">
    <source>
        <dbReference type="ARBA" id="ARBA00023015"/>
    </source>
</evidence>
<dbReference type="SMART" id="SM00774">
    <property type="entry name" value="WRKY"/>
    <property type="match status" value="1"/>
</dbReference>
<keyword evidence="9" id="KW-1185">Reference proteome</keyword>
<dbReference type="Proteomes" id="UP000734854">
    <property type="component" value="Unassembled WGS sequence"/>
</dbReference>
<dbReference type="GO" id="GO:0003700">
    <property type="term" value="F:DNA-binding transcription factor activity"/>
    <property type="evidence" value="ECO:0007669"/>
    <property type="project" value="InterPro"/>
</dbReference>
<dbReference type="PROSITE" id="PS50811">
    <property type="entry name" value="WRKY"/>
    <property type="match status" value="1"/>
</dbReference>
<dbReference type="AlphaFoldDB" id="A0A8J5LZ55"/>
<keyword evidence="4" id="KW-0804">Transcription</keyword>
<keyword evidence="3" id="KW-0238">DNA-binding</keyword>
<evidence type="ECO:0000259" key="7">
    <source>
        <dbReference type="PROSITE" id="PS50811"/>
    </source>
</evidence>
<comment type="caution">
    <text evidence="8">The sequence shown here is derived from an EMBL/GenBank/DDBJ whole genome shotgun (WGS) entry which is preliminary data.</text>
</comment>